<evidence type="ECO:0000313" key="3">
    <source>
        <dbReference type="Proteomes" id="UP001177003"/>
    </source>
</evidence>
<protein>
    <submittedName>
        <fullName evidence="2">Uncharacterized protein</fullName>
    </submittedName>
</protein>
<keyword evidence="1" id="KW-1133">Transmembrane helix</keyword>
<keyword evidence="1" id="KW-0812">Transmembrane</keyword>
<proteinExistence type="predicted"/>
<dbReference type="EMBL" id="OX465086">
    <property type="protein sequence ID" value="CAI9265272.1"/>
    <property type="molecule type" value="Genomic_DNA"/>
</dbReference>
<organism evidence="2 3">
    <name type="scientific">Lactuca saligna</name>
    <name type="common">Willowleaf lettuce</name>
    <dbReference type="NCBI Taxonomy" id="75948"/>
    <lineage>
        <taxon>Eukaryota</taxon>
        <taxon>Viridiplantae</taxon>
        <taxon>Streptophyta</taxon>
        <taxon>Embryophyta</taxon>
        <taxon>Tracheophyta</taxon>
        <taxon>Spermatophyta</taxon>
        <taxon>Magnoliopsida</taxon>
        <taxon>eudicotyledons</taxon>
        <taxon>Gunneridae</taxon>
        <taxon>Pentapetalae</taxon>
        <taxon>asterids</taxon>
        <taxon>campanulids</taxon>
        <taxon>Asterales</taxon>
        <taxon>Asteraceae</taxon>
        <taxon>Cichorioideae</taxon>
        <taxon>Cichorieae</taxon>
        <taxon>Lactucinae</taxon>
        <taxon>Lactuca</taxon>
    </lineage>
</organism>
<dbReference type="AlphaFoldDB" id="A0AA35VPY8"/>
<evidence type="ECO:0000256" key="1">
    <source>
        <dbReference type="SAM" id="Phobius"/>
    </source>
</evidence>
<name>A0AA35VPY8_LACSI</name>
<accession>A0AA35VPY8</accession>
<feature type="transmembrane region" description="Helical" evidence="1">
    <location>
        <begin position="6"/>
        <end position="29"/>
    </location>
</feature>
<evidence type="ECO:0000313" key="2">
    <source>
        <dbReference type="EMBL" id="CAI9265272.1"/>
    </source>
</evidence>
<keyword evidence="3" id="KW-1185">Reference proteome</keyword>
<reference evidence="2" key="1">
    <citation type="submission" date="2023-04" db="EMBL/GenBank/DDBJ databases">
        <authorList>
            <person name="Vijverberg K."/>
            <person name="Xiong W."/>
            <person name="Schranz E."/>
        </authorList>
    </citation>
    <scope>NUCLEOTIDE SEQUENCE</scope>
</reference>
<sequence>MVSGLWLITVVPVLVMVLGGTTFLKMVVFSSVYKPVSHRFTLNQSQTGYSDNICEPVGTDGLVLHRIGSSLDRFKGEHVFSSDREAQYWLTDVEMSHRSQPSAGVRSGLAAIDEHNRSWHEIQIPAASGSHSKPCQNLLLETKNLSTLLNVLTTFHLLFPLSHLVPTSQ</sequence>
<dbReference type="Proteomes" id="UP001177003">
    <property type="component" value="Chromosome 0"/>
</dbReference>
<keyword evidence="1" id="KW-0472">Membrane</keyword>
<gene>
    <name evidence="2" type="ORF">LSALG_LOCUS5886</name>
</gene>